<dbReference type="WBParaSite" id="DME_0000971901-mRNA-1">
    <property type="protein sequence ID" value="DME_0000971901-mRNA-1"/>
    <property type="gene ID" value="DME_0000971901"/>
</dbReference>
<evidence type="ECO:0000313" key="2">
    <source>
        <dbReference type="EMBL" id="VDN53362.1"/>
    </source>
</evidence>
<organism evidence="3 5">
    <name type="scientific">Dracunculus medinensis</name>
    <name type="common">Guinea worm</name>
    <dbReference type="NCBI Taxonomy" id="318479"/>
    <lineage>
        <taxon>Eukaryota</taxon>
        <taxon>Metazoa</taxon>
        <taxon>Ecdysozoa</taxon>
        <taxon>Nematoda</taxon>
        <taxon>Chromadorea</taxon>
        <taxon>Rhabditida</taxon>
        <taxon>Spirurina</taxon>
        <taxon>Dracunculoidea</taxon>
        <taxon>Dracunculidae</taxon>
        <taxon>Dracunculus</taxon>
    </lineage>
</organism>
<keyword evidence="1" id="KW-0732">Signal</keyword>
<sequence>MFALVCHNSLIVIVRIGAVLYTWELTDFFETKTGNVCQSCVLSPTVFNCAIDCIMGTSCRPSRSVQIRP</sequence>
<reference evidence="5" key="1">
    <citation type="submission" date="2017-02" db="UniProtKB">
        <authorList>
            <consortium name="WormBaseParasite"/>
        </authorList>
    </citation>
    <scope>IDENTIFICATION</scope>
</reference>
<gene>
    <name evidence="2" type="ORF">DME_LOCUS3335</name>
</gene>
<dbReference type="Proteomes" id="UP000038040">
    <property type="component" value="Unplaced"/>
</dbReference>
<dbReference type="OrthoDB" id="410104at2759"/>
<feature type="signal peptide" evidence="1">
    <location>
        <begin position="1"/>
        <end position="18"/>
    </location>
</feature>
<reference evidence="2 4" key="2">
    <citation type="submission" date="2018-11" db="EMBL/GenBank/DDBJ databases">
        <authorList>
            <consortium name="Pathogen Informatics"/>
        </authorList>
    </citation>
    <scope>NUCLEOTIDE SEQUENCE [LARGE SCALE GENOMIC DNA]</scope>
</reference>
<feature type="chain" id="PRO_5041079751" evidence="1">
    <location>
        <begin position="19"/>
        <end position="69"/>
    </location>
</feature>
<dbReference type="EMBL" id="UYYG01000124">
    <property type="protein sequence ID" value="VDN53362.1"/>
    <property type="molecule type" value="Genomic_DNA"/>
</dbReference>
<evidence type="ECO:0000313" key="5">
    <source>
        <dbReference type="WBParaSite" id="DME_0000971901-mRNA-1"/>
    </source>
</evidence>
<keyword evidence="4" id="KW-1185">Reference proteome</keyword>
<dbReference type="Proteomes" id="UP000274756">
    <property type="component" value="Unassembled WGS sequence"/>
</dbReference>
<evidence type="ECO:0000313" key="4">
    <source>
        <dbReference type="Proteomes" id="UP000274756"/>
    </source>
</evidence>
<protein>
    <submittedName>
        <fullName evidence="5">Secreted protein</fullName>
    </submittedName>
</protein>
<name>A0A0N4UP51_DRAME</name>
<evidence type="ECO:0000313" key="3">
    <source>
        <dbReference type="Proteomes" id="UP000038040"/>
    </source>
</evidence>
<accession>A0A0N4UP51</accession>
<evidence type="ECO:0000256" key="1">
    <source>
        <dbReference type="SAM" id="SignalP"/>
    </source>
</evidence>
<dbReference type="AlphaFoldDB" id="A0A0N4UP51"/>
<proteinExistence type="predicted"/>